<name>A0ABV2K0G9_9GAMM</name>
<proteinExistence type="predicted"/>
<dbReference type="InterPro" id="IPR006949">
    <property type="entry name" value="Barrel_Baseplate_J-like"/>
</dbReference>
<accession>A0ABV2K0G9</accession>
<dbReference type="EMBL" id="JBEPMU010000006">
    <property type="protein sequence ID" value="MET3654100.1"/>
    <property type="molecule type" value="Genomic_DNA"/>
</dbReference>
<reference evidence="2 3" key="1">
    <citation type="submission" date="2024-06" db="EMBL/GenBank/DDBJ databases">
        <title>Sorghum-associated microbial communities from plants grown in Nebraska, USA.</title>
        <authorList>
            <person name="Schachtman D."/>
        </authorList>
    </citation>
    <scope>NUCLEOTIDE SEQUENCE [LARGE SCALE GENOMIC DNA]</scope>
    <source>
        <strain evidence="2 3">1073</strain>
    </source>
</reference>
<dbReference type="Proteomes" id="UP001549184">
    <property type="component" value="Unassembled WGS sequence"/>
</dbReference>
<dbReference type="Pfam" id="PF04865">
    <property type="entry name" value="Baseplate_J"/>
    <property type="match status" value="1"/>
</dbReference>
<protein>
    <submittedName>
        <fullName evidence="2">Phage protein gp47/JayE</fullName>
    </submittedName>
</protein>
<comment type="caution">
    <text evidence="2">The sequence shown here is derived from an EMBL/GenBank/DDBJ whole genome shotgun (WGS) entry which is preliminary data.</text>
</comment>
<sequence>MITTTAPIISSTGISAPSYADVLAYLQSQFQSIYGADIYLDPDSQDGQFLGIVASAINDANAVAIQIYQSMSPATSQGAALSNNVKLNGIARAVSSFSTVDVLITGQAGVTITNGIVQDSNGNQWALPPSVVIPAAGQITVTATSSVIGAIDAPAGSVTVIKTPTLGWQSVTNPSDATPGEPVESDADLRYRQTVSTAIPSLTVLDGIVGSVASITGVDRLRAYENDTNATDSNGIPSHSISMVIDGGDATAIANAIATKKTPGAGTYGTTSVSVTDIYGRPITIRFFRPTAQPITVAISLKALAGYSTTIGQAVQQAVSDYVNGVDIGGGSSGTVEWADAITAANSVPNSNTFKLTALTLTGPGGAGVPDVPLAFNQVSTCTPSAVTLTVS</sequence>
<gene>
    <name evidence="2" type="ORF">ABIC75_003838</name>
</gene>
<keyword evidence="3" id="KW-1185">Reference proteome</keyword>
<organism evidence="2 3">
    <name type="scientific">Dyella japonica</name>
    <dbReference type="NCBI Taxonomy" id="231455"/>
    <lineage>
        <taxon>Bacteria</taxon>
        <taxon>Pseudomonadati</taxon>
        <taxon>Pseudomonadota</taxon>
        <taxon>Gammaproteobacteria</taxon>
        <taxon>Lysobacterales</taxon>
        <taxon>Rhodanobacteraceae</taxon>
        <taxon>Dyella</taxon>
    </lineage>
</organism>
<feature type="domain" description="Baseplate protein J-like barrel" evidence="1">
    <location>
        <begin position="102"/>
        <end position="180"/>
    </location>
</feature>
<evidence type="ECO:0000259" key="1">
    <source>
        <dbReference type="Pfam" id="PF04865"/>
    </source>
</evidence>
<evidence type="ECO:0000313" key="2">
    <source>
        <dbReference type="EMBL" id="MET3654100.1"/>
    </source>
</evidence>
<evidence type="ECO:0000313" key="3">
    <source>
        <dbReference type="Proteomes" id="UP001549184"/>
    </source>
</evidence>
<dbReference type="RefSeq" id="WP_354015473.1">
    <property type="nucleotide sequence ID" value="NZ_JBEPMU010000006.1"/>
</dbReference>